<keyword evidence="1" id="KW-0472">Membrane</keyword>
<keyword evidence="1" id="KW-0812">Transmembrane</keyword>
<comment type="caution">
    <text evidence="2">The sequence shown here is derived from an EMBL/GenBank/DDBJ whole genome shotgun (WGS) entry which is preliminary data.</text>
</comment>
<reference evidence="2 3" key="1">
    <citation type="journal article" date="2019" name="Int. J. Syst. Evol. Microbiol.">
        <title>The Global Catalogue of Microorganisms (GCM) 10K type strain sequencing project: providing services to taxonomists for standard genome sequencing and annotation.</title>
        <authorList>
            <consortium name="The Broad Institute Genomics Platform"/>
            <consortium name="The Broad Institute Genome Sequencing Center for Infectious Disease"/>
            <person name="Wu L."/>
            <person name="Ma J."/>
        </authorList>
    </citation>
    <scope>NUCLEOTIDE SEQUENCE [LARGE SCALE GENOMIC DNA]</scope>
    <source>
        <strain evidence="2 3">JCM 16221</strain>
    </source>
</reference>
<feature type="transmembrane region" description="Helical" evidence="1">
    <location>
        <begin position="93"/>
        <end position="114"/>
    </location>
</feature>
<name>A0ABN3FMH3_9PSEU</name>
<keyword evidence="1" id="KW-1133">Transmembrane helix</keyword>
<organism evidence="2 3">
    <name type="scientific">Saccharopolyspora halophila</name>
    <dbReference type="NCBI Taxonomy" id="405551"/>
    <lineage>
        <taxon>Bacteria</taxon>
        <taxon>Bacillati</taxon>
        <taxon>Actinomycetota</taxon>
        <taxon>Actinomycetes</taxon>
        <taxon>Pseudonocardiales</taxon>
        <taxon>Pseudonocardiaceae</taxon>
        <taxon>Saccharopolyspora</taxon>
    </lineage>
</organism>
<sequence length="118" mass="12582">MIVAEHARSDAREGGLSRADARRMWGRSVDVLTRVVRIAGSVCAALLAIHVVFTLGGANPDNGITEFVASAADTLALGFQDLFMPADPQLEVLVNYGTAALFWLVITGIATRILTSLR</sequence>
<accession>A0ABN3FMH3</accession>
<dbReference type="Proteomes" id="UP001501218">
    <property type="component" value="Unassembled WGS sequence"/>
</dbReference>
<proteinExistence type="predicted"/>
<dbReference type="EMBL" id="BAAARA010000002">
    <property type="protein sequence ID" value="GAA2333341.1"/>
    <property type="molecule type" value="Genomic_DNA"/>
</dbReference>
<evidence type="ECO:0000313" key="3">
    <source>
        <dbReference type="Proteomes" id="UP001501218"/>
    </source>
</evidence>
<evidence type="ECO:0000256" key="1">
    <source>
        <dbReference type="SAM" id="Phobius"/>
    </source>
</evidence>
<evidence type="ECO:0000313" key="2">
    <source>
        <dbReference type="EMBL" id="GAA2333341.1"/>
    </source>
</evidence>
<keyword evidence="3" id="KW-1185">Reference proteome</keyword>
<gene>
    <name evidence="2" type="ORF">GCM10009854_05940</name>
</gene>
<protein>
    <submittedName>
        <fullName evidence="2">Uncharacterized protein</fullName>
    </submittedName>
</protein>
<feature type="transmembrane region" description="Helical" evidence="1">
    <location>
        <begin position="31"/>
        <end position="53"/>
    </location>
</feature>